<feature type="binding site" evidence="6">
    <location>
        <position position="163"/>
    </location>
    <ligand>
        <name>S-adenosyl-L-methionine</name>
        <dbReference type="ChEBI" id="CHEBI:59789"/>
    </ligand>
</feature>
<sequence length="294" mass="31389">MSWLQLRMDCGKAQAESLEDALLAAGALSVTLEDREDEPLLEPAVGATPLWKAIRITGLFKADADMDQVLTVIGDLDGAATARIEILEDKDWEREWMQHYEPMRFGERVWICPSWKEPPDPDAINLLLDPGLAFGTGTHPTTAMCLTALDGMALDGARVVDFGCGSGILGIAALRLGASQLLAVDNDPQALTATADNATRNDIDPKCLQIALPGNYAPQGWQGSSNLVLANILAGPLAALSEELCDFLAPGGHLVLAGLLDTQADELIAHYAPRLELSVLQQQAEWVCLGGSLP</sequence>
<keyword evidence="8" id="KW-1185">Reference proteome</keyword>
<dbReference type="SUPFAM" id="SSF53335">
    <property type="entry name" value="S-adenosyl-L-methionine-dependent methyltransferases"/>
    <property type="match status" value="1"/>
</dbReference>
<dbReference type="GO" id="GO:0008168">
    <property type="term" value="F:methyltransferase activity"/>
    <property type="evidence" value="ECO:0007669"/>
    <property type="project" value="UniProtKB-KW"/>
</dbReference>
<feature type="binding site" evidence="6">
    <location>
        <position position="231"/>
    </location>
    <ligand>
        <name>S-adenosyl-L-methionine</name>
        <dbReference type="ChEBI" id="CHEBI:59789"/>
    </ligand>
</feature>
<dbReference type="GO" id="GO:0005840">
    <property type="term" value="C:ribosome"/>
    <property type="evidence" value="ECO:0007669"/>
    <property type="project" value="UniProtKB-KW"/>
</dbReference>
<dbReference type="Pfam" id="PF06325">
    <property type="entry name" value="PrmA"/>
    <property type="match status" value="1"/>
</dbReference>
<keyword evidence="5 6" id="KW-0949">S-adenosyl-L-methionine</keyword>
<dbReference type="PIRSF" id="PIRSF000401">
    <property type="entry name" value="RPL11_MTase"/>
    <property type="match status" value="1"/>
</dbReference>
<feature type="binding site" evidence="6">
    <location>
        <position position="142"/>
    </location>
    <ligand>
        <name>S-adenosyl-L-methionine</name>
        <dbReference type="ChEBI" id="CHEBI:59789"/>
    </ligand>
</feature>
<accession>A0ABZ0I0F1</accession>
<evidence type="ECO:0000313" key="7">
    <source>
        <dbReference type="EMBL" id="WOJ92998.1"/>
    </source>
</evidence>
<comment type="similarity">
    <text evidence="1 6">Belongs to the methyltransferase superfamily. PrmA family.</text>
</comment>
<evidence type="ECO:0000256" key="5">
    <source>
        <dbReference type="ARBA" id="ARBA00022691"/>
    </source>
</evidence>
<dbReference type="InterPro" id="IPR029063">
    <property type="entry name" value="SAM-dependent_MTases_sf"/>
</dbReference>
<dbReference type="EC" id="2.1.1.-" evidence="6"/>
<keyword evidence="2 6" id="KW-0963">Cytoplasm</keyword>
<keyword evidence="3 6" id="KW-0489">Methyltransferase</keyword>
<dbReference type="Gene3D" id="3.40.50.150">
    <property type="entry name" value="Vaccinia Virus protein VP39"/>
    <property type="match status" value="1"/>
</dbReference>
<evidence type="ECO:0000256" key="4">
    <source>
        <dbReference type="ARBA" id="ARBA00022679"/>
    </source>
</evidence>
<keyword evidence="7" id="KW-0689">Ribosomal protein</keyword>
<keyword evidence="4 6" id="KW-0808">Transferase</keyword>
<comment type="catalytic activity">
    <reaction evidence="6">
        <text>L-lysyl-[protein] + 3 S-adenosyl-L-methionine = N(6),N(6),N(6)-trimethyl-L-lysyl-[protein] + 3 S-adenosyl-L-homocysteine + 3 H(+)</text>
        <dbReference type="Rhea" id="RHEA:54192"/>
        <dbReference type="Rhea" id="RHEA-COMP:9752"/>
        <dbReference type="Rhea" id="RHEA-COMP:13826"/>
        <dbReference type="ChEBI" id="CHEBI:15378"/>
        <dbReference type="ChEBI" id="CHEBI:29969"/>
        <dbReference type="ChEBI" id="CHEBI:57856"/>
        <dbReference type="ChEBI" id="CHEBI:59789"/>
        <dbReference type="ChEBI" id="CHEBI:61961"/>
    </reaction>
</comment>
<dbReference type="PANTHER" id="PTHR43648:SF1">
    <property type="entry name" value="ELECTRON TRANSFER FLAVOPROTEIN BETA SUBUNIT LYSINE METHYLTRANSFERASE"/>
    <property type="match status" value="1"/>
</dbReference>
<keyword evidence="7" id="KW-0687">Ribonucleoprotein</keyword>
<name>A0ABZ0I0F1_9GAMM</name>
<dbReference type="HAMAP" id="MF_00735">
    <property type="entry name" value="Methyltr_PrmA"/>
    <property type="match status" value="1"/>
</dbReference>
<gene>
    <name evidence="6 7" type="primary">prmA</name>
    <name evidence="7" type="ORF">R0135_14575</name>
</gene>
<dbReference type="RefSeq" id="WP_407347657.1">
    <property type="nucleotide sequence ID" value="NZ_CP136864.1"/>
</dbReference>
<reference evidence="7 8" key="1">
    <citation type="submission" date="2023-10" db="EMBL/GenBank/DDBJ databases">
        <title>Two novel species belonging to the OM43/NOR5 clade.</title>
        <authorList>
            <person name="Park M."/>
        </authorList>
    </citation>
    <scope>NUCLEOTIDE SEQUENCE [LARGE SCALE GENOMIC DNA]</scope>
    <source>
        <strain evidence="7 8">IMCC43200</strain>
    </source>
</reference>
<comment type="subcellular location">
    <subcellularLocation>
        <location evidence="6">Cytoplasm</location>
    </subcellularLocation>
</comment>
<feature type="binding site" evidence="6">
    <location>
        <position position="185"/>
    </location>
    <ligand>
        <name>S-adenosyl-L-methionine</name>
        <dbReference type="ChEBI" id="CHEBI:59789"/>
    </ligand>
</feature>
<evidence type="ECO:0000256" key="2">
    <source>
        <dbReference type="ARBA" id="ARBA00022490"/>
    </source>
</evidence>
<proteinExistence type="inferred from homology"/>
<comment type="function">
    <text evidence="6">Methylates ribosomal protein L11.</text>
</comment>
<evidence type="ECO:0000256" key="3">
    <source>
        <dbReference type="ARBA" id="ARBA00022603"/>
    </source>
</evidence>
<evidence type="ECO:0000256" key="6">
    <source>
        <dbReference type="HAMAP-Rule" id="MF_00735"/>
    </source>
</evidence>
<dbReference type="CDD" id="cd02440">
    <property type="entry name" value="AdoMet_MTases"/>
    <property type="match status" value="1"/>
</dbReference>
<protein>
    <recommendedName>
        <fullName evidence="6">Ribosomal protein L11 methyltransferase</fullName>
        <shortName evidence="6">L11 Mtase</shortName>
        <ecNumber evidence="6">2.1.1.-</ecNumber>
    </recommendedName>
</protein>
<dbReference type="InterPro" id="IPR004498">
    <property type="entry name" value="Ribosomal_PrmA_MeTrfase"/>
</dbReference>
<dbReference type="Proteomes" id="UP001626537">
    <property type="component" value="Chromosome"/>
</dbReference>
<organism evidence="7 8">
    <name type="scientific">Congregibacter variabilis</name>
    <dbReference type="NCBI Taxonomy" id="3081200"/>
    <lineage>
        <taxon>Bacteria</taxon>
        <taxon>Pseudomonadati</taxon>
        <taxon>Pseudomonadota</taxon>
        <taxon>Gammaproteobacteria</taxon>
        <taxon>Cellvibrionales</taxon>
        <taxon>Halieaceae</taxon>
        <taxon>Congregibacter</taxon>
    </lineage>
</organism>
<evidence type="ECO:0000313" key="8">
    <source>
        <dbReference type="Proteomes" id="UP001626537"/>
    </source>
</evidence>
<dbReference type="EMBL" id="CP136864">
    <property type="protein sequence ID" value="WOJ92998.1"/>
    <property type="molecule type" value="Genomic_DNA"/>
</dbReference>
<evidence type="ECO:0000256" key="1">
    <source>
        <dbReference type="ARBA" id="ARBA00009741"/>
    </source>
</evidence>
<dbReference type="PANTHER" id="PTHR43648">
    <property type="entry name" value="ELECTRON TRANSFER FLAVOPROTEIN BETA SUBUNIT LYSINE METHYLTRANSFERASE"/>
    <property type="match status" value="1"/>
</dbReference>
<dbReference type="GO" id="GO:0032259">
    <property type="term" value="P:methylation"/>
    <property type="evidence" value="ECO:0007669"/>
    <property type="project" value="UniProtKB-KW"/>
</dbReference>
<dbReference type="InterPro" id="IPR050078">
    <property type="entry name" value="Ribosomal_L11_MeTrfase_PrmA"/>
</dbReference>
<dbReference type="NCBIfam" id="TIGR00406">
    <property type="entry name" value="prmA"/>
    <property type="match status" value="1"/>
</dbReference>